<dbReference type="EMBL" id="JADBEL010000013">
    <property type="protein sequence ID" value="MBE1555420.1"/>
    <property type="molecule type" value="Genomic_DNA"/>
</dbReference>
<organism evidence="5 6">
    <name type="scientific">Sporosarcina limicola</name>
    <dbReference type="NCBI Taxonomy" id="34101"/>
    <lineage>
        <taxon>Bacteria</taxon>
        <taxon>Bacillati</taxon>
        <taxon>Bacillota</taxon>
        <taxon>Bacilli</taxon>
        <taxon>Bacillales</taxon>
        <taxon>Caryophanaceae</taxon>
        <taxon>Sporosarcina</taxon>
    </lineage>
</organism>
<keyword evidence="1 5" id="KW-0808">Transferase</keyword>
<name>A0A927RDK4_9BACL</name>
<evidence type="ECO:0000259" key="4">
    <source>
        <dbReference type="Pfam" id="PF01648"/>
    </source>
</evidence>
<dbReference type="Gene3D" id="3.90.470.20">
    <property type="entry name" value="4'-phosphopantetheinyl transferase domain"/>
    <property type="match status" value="1"/>
</dbReference>
<dbReference type="InterPro" id="IPR037143">
    <property type="entry name" value="4-PPantetheinyl_Trfase_dom_sf"/>
</dbReference>
<dbReference type="RefSeq" id="WP_192599142.1">
    <property type="nucleotide sequence ID" value="NZ_JADBEL010000013.1"/>
</dbReference>
<accession>A0A927RDK4</accession>
<dbReference type="InterPro" id="IPR008278">
    <property type="entry name" value="4-PPantetheinyl_Trfase_dom"/>
</dbReference>
<sequence>MIKGIGLDVVEIERMDNTNISKKVFLKSEINWANENPINLAILWCIKEAIVKALGTGFQKNILWKDIEVLPIGNTFVIKFSQKTINHFNIERDLFHVSVTKSDNIVIANVIWESAS</sequence>
<dbReference type="EC" id="2.7.8.7" evidence="5"/>
<dbReference type="NCBIfam" id="TIGR00556">
    <property type="entry name" value="pantethn_trn"/>
    <property type="match status" value="1"/>
</dbReference>
<dbReference type="GO" id="GO:0006633">
    <property type="term" value="P:fatty acid biosynthetic process"/>
    <property type="evidence" value="ECO:0007669"/>
    <property type="project" value="InterPro"/>
</dbReference>
<dbReference type="Proteomes" id="UP000658225">
    <property type="component" value="Unassembled WGS sequence"/>
</dbReference>
<evidence type="ECO:0000313" key="5">
    <source>
        <dbReference type="EMBL" id="MBE1555420.1"/>
    </source>
</evidence>
<keyword evidence="3" id="KW-0460">Magnesium</keyword>
<evidence type="ECO:0000256" key="2">
    <source>
        <dbReference type="ARBA" id="ARBA00022723"/>
    </source>
</evidence>
<evidence type="ECO:0000256" key="1">
    <source>
        <dbReference type="ARBA" id="ARBA00022679"/>
    </source>
</evidence>
<keyword evidence="6" id="KW-1185">Reference proteome</keyword>
<dbReference type="GO" id="GO:0000287">
    <property type="term" value="F:magnesium ion binding"/>
    <property type="evidence" value="ECO:0007669"/>
    <property type="project" value="InterPro"/>
</dbReference>
<feature type="domain" description="4'-phosphopantetheinyl transferase" evidence="4">
    <location>
        <begin position="4"/>
        <end position="89"/>
    </location>
</feature>
<dbReference type="InterPro" id="IPR004568">
    <property type="entry name" value="Ppantetheine-prot_Trfase_dom"/>
</dbReference>
<evidence type="ECO:0000313" key="6">
    <source>
        <dbReference type="Proteomes" id="UP000658225"/>
    </source>
</evidence>
<dbReference type="SUPFAM" id="SSF56214">
    <property type="entry name" value="4'-phosphopantetheinyl transferase"/>
    <property type="match status" value="1"/>
</dbReference>
<comment type="caution">
    <text evidence="5">The sequence shown here is derived from an EMBL/GenBank/DDBJ whole genome shotgun (WGS) entry which is preliminary data.</text>
</comment>
<gene>
    <name evidence="5" type="ORF">H4683_002525</name>
</gene>
<reference evidence="5" key="1">
    <citation type="submission" date="2020-10" db="EMBL/GenBank/DDBJ databases">
        <title>Genomic Encyclopedia of Type Strains, Phase IV (KMG-IV): sequencing the most valuable type-strain genomes for metagenomic binning, comparative biology and taxonomic classification.</title>
        <authorList>
            <person name="Goeker M."/>
        </authorList>
    </citation>
    <scope>NUCLEOTIDE SEQUENCE</scope>
    <source>
        <strain evidence="5">DSM 13886</strain>
    </source>
</reference>
<proteinExistence type="predicted"/>
<dbReference type="Pfam" id="PF01648">
    <property type="entry name" value="ACPS"/>
    <property type="match status" value="1"/>
</dbReference>
<dbReference type="GO" id="GO:0008897">
    <property type="term" value="F:holo-[acyl-carrier-protein] synthase activity"/>
    <property type="evidence" value="ECO:0007669"/>
    <property type="project" value="UniProtKB-EC"/>
</dbReference>
<evidence type="ECO:0000256" key="3">
    <source>
        <dbReference type="ARBA" id="ARBA00022842"/>
    </source>
</evidence>
<dbReference type="AlphaFoldDB" id="A0A927RDK4"/>
<keyword evidence="2" id="KW-0479">Metal-binding</keyword>
<protein>
    <submittedName>
        <fullName evidence="5">Holo-[acyl-carrier protein] synthase</fullName>
        <ecNumber evidence="5">2.7.8.7</ecNumber>
    </submittedName>
</protein>